<dbReference type="RefSeq" id="WP_115557710.1">
    <property type="nucleotide sequence ID" value="NZ_CP031376.1"/>
</dbReference>
<dbReference type="KEGG" id="salx:SALLE_v1c01050"/>
<dbReference type="EMBL" id="CP031376">
    <property type="protein sequence ID" value="AXK50781.1"/>
    <property type="molecule type" value="Genomic_DNA"/>
</dbReference>
<evidence type="ECO:0000313" key="3">
    <source>
        <dbReference type="Proteomes" id="UP000254792"/>
    </source>
</evidence>
<evidence type="ECO:0000256" key="1">
    <source>
        <dbReference type="SAM" id="Coils"/>
    </source>
</evidence>
<proteinExistence type="predicted"/>
<dbReference type="AlphaFoldDB" id="A0A345Z2F2"/>
<sequence>MNEKIEIDFRKIKIIIGQEKGKPCVWVADGSATPVDVKSFINKMQPTTFDKTRYNKDIRKCLREYEIKMSKCSQEIEQELIKAHKIWEERLQKDREFYQARIDKLEKILIQNNLIKELD</sequence>
<keyword evidence="1" id="KW-0175">Coiled coil</keyword>
<keyword evidence="3" id="KW-1185">Reference proteome</keyword>
<reference evidence="2 3" key="1">
    <citation type="submission" date="2018-07" db="EMBL/GenBank/DDBJ databases">
        <title>Complete genome sequence of Spiroplasma alleghenense PLHS-1 (ATCC 51752).</title>
        <authorList>
            <person name="Chou L."/>
            <person name="Lee T.-Y."/>
            <person name="Tsai Y.-M."/>
            <person name="Kuo C.-H."/>
        </authorList>
    </citation>
    <scope>NUCLEOTIDE SEQUENCE [LARGE SCALE GENOMIC DNA]</scope>
    <source>
        <strain evidence="2 3">PLHS-1</strain>
    </source>
</reference>
<dbReference type="OrthoDB" id="391459at2"/>
<name>A0A345Z2F2_9MOLU</name>
<evidence type="ECO:0000313" key="2">
    <source>
        <dbReference type="EMBL" id="AXK50781.1"/>
    </source>
</evidence>
<gene>
    <name evidence="2" type="ORF">SALLE_v1c01050</name>
</gene>
<dbReference type="Proteomes" id="UP000254792">
    <property type="component" value="Chromosome"/>
</dbReference>
<organism evidence="2 3">
    <name type="scientific">Spiroplasma alleghenense</name>
    <dbReference type="NCBI Taxonomy" id="216931"/>
    <lineage>
        <taxon>Bacteria</taxon>
        <taxon>Bacillati</taxon>
        <taxon>Mycoplasmatota</taxon>
        <taxon>Mollicutes</taxon>
        <taxon>Entomoplasmatales</taxon>
        <taxon>Spiroplasmataceae</taxon>
        <taxon>Spiroplasma</taxon>
    </lineage>
</organism>
<feature type="coiled-coil region" evidence="1">
    <location>
        <begin position="62"/>
        <end position="108"/>
    </location>
</feature>
<accession>A0A345Z2F2</accession>
<protein>
    <submittedName>
        <fullName evidence="2">Uncharacterized protein</fullName>
    </submittedName>
</protein>